<dbReference type="Gene3D" id="3.20.20.140">
    <property type="entry name" value="Metal-dependent hydrolases"/>
    <property type="match status" value="1"/>
</dbReference>
<keyword evidence="6 11" id="KW-0548">Nucleotidyltransferase</keyword>
<evidence type="ECO:0000256" key="7">
    <source>
        <dbReference type="ARBA" id="ARBA00022705"/>
    </source>
</evidence>
<dbReference type="InterPro" id="IPR011708">
    <property type="entry name" value="DNA_pol3_alpha_NTPase_dom"/>
</dbReference>
<dbReference type="GO" id="GO:0008408">
    <property type="term" value="F:3'-5' exonuclease activity"/>
    <property type="evidence" value="ECO:0007669"/>
    <property type="project" value="InterPro"/>
</dbReference>
<evidence type="ECO:0000256" key="9">
    <source>
        <dbReference type="ARBA" id="ARBA00049244"/>
    </source>
</evidence>
<keyword evidence="4" id="KW-0963">Cytoplasm</keyword>
<dbReference type="GO" id="GO:0003887">
    <property type="term" value="F:DNA-directed DNA polymerase activity"/>
    <property type="evidence" value="ECO:0007669"/>
    <property type="project" value="UniProtKB-KW"/>
</dbReference>
<dbReference type="SUPFAM" id="SSF89550">
    <property type="entry name" value="PHP domain-like"/>
    <property type="match status" value="1"/>
</dbReference>
<dbReference type="EMBL" id="AFHS01000052">
    <property type="protein sequence ID" value="EGK07889.1"/>
    <property type="molecule type" value="Genomic_DNA"/>
</dbReference>
<dbReference type="GO" id="GO:0006260">
    <property type="term" value="P:DNA replication"/>
    <property type="evidence" value="ECO:0007669"/>
    <property type="project" value="UniProtKB-KW"/>
</dbReference>
<comment type="caution">
    <text evidence="11">The sequence shown here is derived from an EMBL/GenBank/DDBJ whole genome shotgun (WGS) entry which is preliminary data.</text>
</comment>
<dbReference type="PANTHER" id="PTHR32294">
    <property type="entry name" value="DNA POLYMERASE III SUBUNIT ALPHA"/>
    <property type="match status" value="1"/>
</dbReference>
<evidence type="ECO:0000256" key="4">
    <source>
        <dbReference type="ARBA" id="ARBA00022490"/>
    </source>
</evidence>
<dbReference type="InterPro" id="IPR003141">
    <property type="entry name" value="Pol/His_phosphatase_N"/>
</dbReference>
<dbReference type="InterPro" id="IPR004805">
    <property type="entry name" value="DnaE2/DnaE/PolC"/>
</dbReference>
<dbReference type="InterPro" id="IPR004013">
    <property type="entry name" value="PHP_dom"/>
</dbReference>
<dbReference type="Pfam" id="PF07733">
    <property type="entry name" value="DNA_pol3_alpha"/>
    <property type="match status" value="1"/>
</dbReference>
<dbReference type="PANTHER" id="PTHR32294:SF0">
    <property type="entry name" value="DNA POLYMERASE III SUBUNIT ALPHA"/>
    <property type="match status" value="1"/>
</dbReference>
<dbReference type="InterPro" id="IPR048472">
    <property type="entry name" value="DNA_pol_IIIA_C"/>
</dbReference>
<dbReference type="Pfam" id="PF17657">
    <property type="entry name" value="DNA_pol3_finger"/>
    <property type="match status" value="1"/>
</dbReference>
<evidence type="ECO:0000259" key="10">
    <source>
        <dbReference type="SMART" id="SM00481"/>
    </source>
</evidence>
<dbReference type="GO" id="GO:0005737">
    <property type="term" value="C:cytoplasm"/>
    <property type="evidence" value="ECO:0007669"/>
    <property type="project" value="UniProtKB-SubCell"/>
</dbReference>
<dbReference type="Proteomes" id="UP000004207">
    <property type="component" value="Unassembled WGS sequence"/>
</dbReference>
<evidence type="ECO:0000313" key="11">
    <source>
        <dbReference type="EMBL" id="EGK07889.1"/>
    </source>
</evidence>
<dbReference type="AlphaFoldDB" id="F5S8R3"/>
<dbReference type="Pfam" id="PF02811">
    <property type="entry name" value="PHP"/>
    <property type="match status" value="1"/>
</dbReference>
<keyword evidence="7" id="KW-0235">DNA replication</keyword>
<evidence type="ECO:0000256" key="3">
    <source>
        <dbReference type="ARBA" id="ARBA00019114"/>
    </source>
</evidence>
<keyword evidence="8 11" id="KW-0239">DNA-directed DNA polymerase</keyword>
<evidence type="ECO:0000256" key="5">
    <source>
        <dbReference type="ARBA" id="ARBA00022679"/>
    </source>
</evidence>
<keyword evidence="5 11" id="KW-0808">Transferase</keyword>
<dbReference type="EC" id="2.7.7.7" evidence="2"/>
<keyword evidence="12" id="KW-1185">Reference proteome</keyword>
<dbReference type="CDD" id="cd07433">
    <property type="entry name" value="PHP_PolIIIA_DnaE1"/>
    <property type="match status" value="1"/>
</dbReference>
<evidence type="ECO:0000256" key="8">
    <source>
        <dbReference type="ARBA" id="ARBA00022932"/>
    </source>
</evidence>
<organism evidence="11 12">
    <name type="scientific">Kingella kingae ATCC 23330</name>
    <dbReference type="NCBI Taxonomy" id="887327"/>
    <lineage>
        <taxon>Bacteria</taxon>
        <taxon>Pseudomonadati</taxon>
        <taxon>Pseudomonadota</taxon>
        <taxon>Betaproteobacteria</taxon>
        <taxon>Neisseriales</taxon>
        <taxon>Neisseriaceae</taxon>
        <taxon>Kingella</taxon>
    </lineage>
</organism>
<dbReference type="InterPro" id="IPR049821">
    <property type="entry name" value="PolIIIA_DnaE1_PHP"/>
</dbReference>
<feature type="domain" description="Polymerase/histidinol phosphatase N-terminal" evidence="10">
    <location>
        <begin position="22"/>
        <end position="89"/>
    </location>
</feature>
<comment type="catalytic activity">
    <reaction evidence="9">
        <text>DNA(n) + a 2'-deoxyribonucleoside 5'-triphosphate = DNA(n+1) + diphosphate</text>
        <dbReference type="Rhea" id="RHEA:22508"/>
        <dbReference type="Rhea" id="RHEA-COMP:17339"/>
        <dbReference type="Rhea" id="RHEA-COMP:17340"/>
        <dbReference type="ChEBI" id="CHEBI:33019"/>
        <dbReference type="ChEBI" id="CHEBI:61560"/>
        <dbReference type="ChEBI" id="CHEBI:173112"/>
        <dbReference type="EC" id="2.7.7.7"/>
    </reaction>
</comment>
<gene>
    <name evidence="11" type="primary">dnaE</name>
    <name evidence="11" type="ORF">HMPREF0476_1596</name>
</gene>
<dbReference type="HOGENOM" id="CLU_001600_0_0_4"/>
<accession>F5S8R3</accession>
<dbReference type="Pfam" id="PF14579">
    <property type="entry name" value="HHH_6"/>
    <property type="match status" value="1"/>
</dbReference>
<sequence length="1164" mass="130258">MLKYRPIYSKKQPALMSNSIFVPLRAHSEFSITDGIIRVSELASHAAKLGYPALALTDLMNTFGLIKFYKACRKKGIKPIIGADIRVENPNQADDFYSVLLLAKNHQGYVRLAELLTAAYEGDGRDLHCPKVLERDLANGDNSGLICLSGAQQGEVGRHLLLDNVADARAAAQKYAAWFPNAFYLELQRLNEKPEWEQCVAGSLHLAAELDLPVVATHPIQFLQREDFKAHDARVCIAGGWVLADKKRPQNFVDSQYFVSPQEMAERFADIPEALANSLEIAKRCNVTLTLGKPVLPNFPTPNGMDLNDYLVHLSNEGLRERMAVLYPNEDERTQKMPEYQARLDFELQTIIQMGFPGYFLIVQDFINWAKNNGCPVGPGRGSGAGSLVAYSLRITDLDPLKYALLFERFLNPERVSMPDFDIDFCQANRGRVIEYVREKYGKEAVSQIVTFGTLSSKAVIRDVGRVLQLPFGLCDRLSKLVPVVQNKPLGLQAALEEEPEIGKIIQEEEAEELLELAMKLEDLTRNLGMHAGGVLIALGKISDFCGVYQADESSSPVSMYDKGDVEDIGLVKFDFLGLRNLTIIEMAQNFIKQTTGNVVDVNYIPLDDQKAYQIFRSPPNTTAVFQFESSGMKQMLKTAHTTKFEELIAFVSLYRPGPMENIPDFVARMKGADFEYLHPLLEPVLEPTYGIMVYQEQVMQAAQVIGGYSLGGADLLRRAMGKKKPEEMAKHREIFAKGAAEQGISQGKADEIFDYMEKFAGYGFNKSHAAAYAYVSYQTAWLKAHYPAEFMAATMSSELDNTDQLKVFYDDARSKLNGISFLSPDINESFYRFIPNKNKQIRYALGAIKGTGEAAINAIVAERERGGKFVSLFDFCERMGKQHINRRTIEALIRGGAFDSIEPNRAMLLENVELALQNAEQKSSNATQGGLFDMLDDALDEIQMQPAPAWDLAQQLTEEKTAIGFYLSGHPFKPHEAEVRRFTPTKLAHLRAQNDSQRIAGFVTSVRTINTKKGKMVAIVLEDDSATHEVLLMGETLENTPRELLQADQILICDCRVREDRGEKSDGGLRINVNAVYTLNQARLHYAGCLKLHLRPEHDIDALVALLQPYTQSENKRIPVQIYYQNDKARGTLLPSTHWAVEVNETLFNDLGQLLGTMAVRVE</sequence>
<dbReference type="NCBIfam" id="TIGR00594">
    <property type="entry name" value="polc"/>
    <property type="match status" value="1"/>
</dbReference>
<name>F5S8R3_KINKI</name>
<evidence type="ECO:0000256" key="6">
    <source>
        <dbReference type="ARBA" id="ARBA00022695"/>
    </source>
</evidence>
<proteinExistence type="predicted"/>
<dbReference type="Gene3D" id="1.10.10.1600">
    <property type="entry name" value="Bacterial DNA polymerase III alpha subunit, thumb domain"/>
    <property type="match status" value="1"/>
</dbReference>
<dbReference type="InterPro" id="IPR016195">
    <property type="entry name" value="Pol/histidinol_Pase-like"/>
</dbReference>
<reference evidence="11 12" key="1">
    <citation type="submission" date="2011-04" db="EMBL/GenBank/DDBJ databases">
        <authorList>
            <person name="Muzny D."/>
            <person name="Qin X."/>
            <person name="Deng J."/>
            <person name="Jiang H."/>
            <person name="Liu Y."/>
            <person name="Qu J."/>
            <person name="Song X.-Z."/>
            <person name="Zhang L."/>
            <person name="Thornton R."/>
            <person name="Coyle M."/>
            <person name="Francisco L."/>
            <person name="Jackson L."/>
            <person name="Javaid M."/>
            <person name="Korchina V."/>
            <person name="Kovar C."/>
            <person name="Mata R."/>
            <person name="Mathew T."/>
            <person name="Ngo R."/>
            <person name="Nguyen L."/>
            <person name="Nguyen N."/>
            <person name="Okwuonu G."/>
            <person name="Ongeri F."/>
            <person name="Pham C."/>
            <person name="Simmons D."/>
            <person name="Wilczek-Boney K."/>
            <person name="Hale W."/>
            <person name="Jakkamsetti A."/>
            <person name="Pham P."/>
            <person name="Ruth R."/>
            <person name="San Lucas F."/>
            <person name="Warren J."/>
            <person name="Zhang J."/>
            <person name="Zhao Z."/>
            <person name="Zhou C."/>
            <person name="Zhu D."/>
            <person name="Lee S."/>
            <person name="Bess C."/>
            <person name="Blankenburg K."/>
            <person name="Forbes L."/>
            <person name="Fu Q."/>
            <person name="Gubbala S."/>
            <person name="Hirani K."/>
            <person name="Jayaseelan J.C."/>
            <person name="Lara F."/>
            <person name="Munidasa M."/>
            <person name="Palculict T."/>
            <person name="Patil S."/>
            <person name="Pu L.-L."/>
            <person name="Saada N."/>
            <person name="Tang L."/>
            <person name="Weissenberger G."/>
            <person name="Zhu Y."/>
            <person name="Hemphill L."/>
            <person name="Shang Y."/>
            <person name="Youmans B."/>
            <person name="Ayvaz T."/>
            <person name="Ross M."/>
            <person name="Santibanez J."/>
            <person name="Aqrawi P."/>
            <person name="Gross S."/>
            <person name="Joshi V."/>
            <person name="Fowler G."/>
            <person name="Nazareth L."/>
            <person name="Reid J."/>
            <person name="Worley K."/>
            <person name="Petrosino J."/>
            <person name="Highlander S."/>
            <person name="Gibbs R."/>
        </authorList>
    </citation>
    <scope>NUCLEOTIDE SEQUENCE [LARGE SCALE GENOMIC DNA]</scope>
    <source>
        <strain evidence="11 12">ATCC 23330</strain>
    </source>
</reference>
<dbReference type="STRING" id="504.KKKWG1_0017"/>
<evidence type="ECO:0000256" key="2">
    <source>
        <dbReference type="ARBA" id="ARBA00012417"/>
    </source>
</evidence>
<comment type="subcellular location">
    <subcellularLocation>
        <location evidence="1">Cytoplasm</location>
    </subcellularLocation>
</comment>
<dbReference type="eggNOG" id="COG0587">
    <property type="taxonomic scope" value="Bacteria"/>
</dbReference>
<dbReference type="InterPro" id="IPR040982">
    <property type="entry name" value="DNA_pol3_finger"/>
</dbReference>
<dbReference type="CDD" id="cd04485">
    <property type="entry name" value="DnaE_OBF"/>
    <property type="match status" value="1"/>
</dbReference>
<dbReference type="InterPro" id="IPR041931">
    <property type="entry name" value="DNA_pol3_alpha_thumb_dom"/>
</dbReference>
<dbReference type="Pfam" id="PF20914">
    <property type="entry name" value="DNA_pol_IIIA_C"/>
    <property type="match status" value="1"/>
</dbReference>
<dbReference type="Gene3D" id="1.10.150.870">
    <property type="match status" value="1"/>
</dbReference>
<dbReference type="SMART" id="SM00481">
    <property type="entry name" value="POLIIIAc"/>
    <property type="match status" value="1"/>
</dbReference>
<evidence type="ECO:0000313" key="12">
    <source>
        <dbReference type="Proteomes" id="UP000004207"/>
    </source>
</evidence>
<protein>
    <recommendedName>
        <fullName evidence="3">DNA polymerase III subunit alpha</fullName>
        <ecNumber evidence="2">2.7.7.7</ecNumber>
    </recommendedName>
</protein>
<dbReference type="NCBIfam" id="NF004226">
    <property type="entry name" value="PRK05673.1"/>
    <property type="match status" value="1"/>
</dbReference>
<dbReference type="InterPro" id="IPR029460">
    <property type="entry name" value="DNAPol_HHH"/>
</dbReference>
<evidence type="ECO:0000256" key="1">
    <source>
        <dbReference type="ARBA" id="ARBA00004496"/>
    </source>
</evidence>